<organism evidence="1 2">
    <name type="scientific">Dyella caseinilytica</name>
    <dbReference type="NCBI Taxonomy" id="1849581"/>
    <lineage>
        <taxon>Bacteria</taxon>
        <taxon>Pseudomonadati</taxon>
        <taxon>Pseudomonadota</taxon>
        <taxon>Gammaproteobacteria</taxon>
        <taxon>Lysobacterales</taxon>
        <taxon>Rhodanobacteraceae</taxon>
        <taxon>Dyella</taxon>
    </lineage>
</organism>
<gene>
    <name evidence="1" type="ORF">ISN74_05440</name>
</gene>
<name>A0ABX7H064_9GAMM</name>
<accession>A0ABX7H064</accession>
<dbReference type="RefSeq" id="WP_188798119.1">
    <property type="nucleotide sequence ID" value="NZ_BMIZ01000001.1"/>
</dbReference>
<sequence length="282" mass="29554">MNTNFQYVSLAAGDFSADTASIQILAKYLDSLSALTKNPDQDITSDLHQDANNLQAVRNSVQSAFALRAAKSSVKKTVGTSASAAAASEQPLAGSADKSGLDAPLSSLAEGIQTTISDGGSLSAIAKLLRQSQQENRVSDGIEQLARAVDSRFCTTQPIDAQSSASDIHAYLGFGYGPDELAAREALVNQAIVYQSLVAANLKACDDAQQANAADPHGAYHPASPAAVLLMGVKRANDALIEEIVNGQLSEADRRKAREISFEEFESAAEKVVNMVVGLKGL</sequence>
<dbReference type="EMBL" id="CP064030">
    <property type="protein sequence ID" value="QRN54800.1"/>
    <property type="molecule type" value="Genomic_DNA"/>
</dbReference>
<reference evidence="1 2" key="1">
    <citation type="submission" date="2020-10" db="EMBL/GenBank/DDBJ databases">
        <title>Phylogeny of dyella-like bacteria.</title>
        <authorList>
            <person name="Fu J."/>
        </authorList>
    </citation>
    <scope>NUCLEOTIDE SEQUENCE [LARGE SCALE GENOMIC DNA]</scope>
    <source>
        <strain evidence="1 2">DHOB09</strain>
    </source>
</reference>
<protein>
    <submittedName>
        <fullName evidence="1">Uncharacterized protein</fullName>
    </submittedName>
</protein>
<dbReference type="Proteomes" id="UP000663181">
    <property type="component" value="Chromosome"/>
</dbReference>
<proteinExistence type="predicted"/>
<keyword evidence="2" id="KW-1185">Reference proteome</keyword>
<evidence type="ECO:0000313" key="1">
    <source>
        <dbReference type="EMBL" id="QRN54800.1"/>
    </source>
</evidence>
<evidence type="ECO:0000313" key="2">
    <source>
        <dbReference type="Proteomes" id="UP000663181"/>
    </source>
</evidence>